<organism evidence="2 3">
    <name type="scientific">Portunus trituberculatus</name>
    <name type="common">Swimming crab</name>
    <name type="synonym">Neptunus trituberculatus</name>
    <dbReference type="NCBI Taxonomy" id="210409"/>
    <lineage>
        <taxon>Eukaryota</taxon>
        <taxon>Metazoa</taxon>
        <taxon>Ecdysozoa</taxon>
        <taxon>Arthropoda</taxon>
        <taxon>Crustacea</taxon>
        <taxon>Multicrustacea</taxon>
        <taxon>Malacostraca</taxon>
        <taxon>Eumalacostraca</taxon>
        <taxon>Eucarida</taxon>
        <taxon>Decapoda</taxon>
        <taxon>Pleocyemata</taxon>
        <taxon>Brachyura</taxon>
        <taxon>Eubrachyura</taxon>
        <taxon>Portunoidea</taxon>
        <taxon>Portunidae</taxon>
        <taxon>Portuninae</taxon>
        <taxon>Portunus</taxon>
    </lineage>
</organism>
<feature type="signal peptide" evidence="1">
    <location>
        <begin position="1"/>
        <end position="30"/>
    </location>
</feature>
<gene>
    <name evidence="2" type="ORF">E2C01_053711</name>
</gene>
<evidence type="ECO:0000313" key="3">
    <source>
        <dbReference type="Proteomes" id="UP000324222"/>
    </source>
</evidence>
<evidence type="ECO:0000313" key="2">
    <source>
        <dbReference type="EMBL" id="MPC59685.1"/>
    </source>
</evidence>
<keyword evidence="1" id="KW-0732">Signal</keyword>
<comment type="caution">
    <text evidence="2">The sequence shown here is derived from an EMBL/GenBank/DDBJ whole genome shotgun (WGS) entry which is preliminary data.</text>
</comment>
<dbReference type="EMBL" id="VSRR010016785">
    <property type="protein sequence ID" value="MPC59685.1"/>
    <property type="molecule type" value="Genomic_DNA"/>
</dbReference>
<proteinExistence type="predicted"/>
<sequence>MDLNIAGYLHWPRLFLFPFLSLPLVPHAAGRLMTLTCRRRHRHTSPPLFHSPLTPNRTETLKGEKEEEQHDVASSTRVTAYFRARAWRSGKPPSSSPPSSPAGLGRCKMVVFLEMTRLCSVVQHRTTTLSSTF</sequence>
<feature type="chain" id="PRO_5023124443" description="Secreted protein" evidence="1">
    <location>
        <begin position="31"/>
        <end position="133"/>
    </location>
</feature>
<reference evidence="2 3" key="1">
    <citation type="submission" date="2019-05" db="EMBL/GenBank/DDBJ databases">
        <title>Another draft genome of Portunus trituberculatus and its Hox gene families provides insights of decapod evolution.</title>
        <authorList>
            <person name="Jeong J.-H."/>
            <person name="Song I."/>
            <person name="Kim S."/>
            <person name="Choi T."/>
            <person name="Kim D."/>
            <person name="Ryu S."/>
            <person name="Kim W."/>
        </authorList>
    </citation>
    <scope>NUCLEOTIDE SEQUENCE [LARGE SCALE GENOMIC DNA]</scope>
    <source>
        <tissue evidence="2">Muscle</tissue>
    </source>
</reference>
<dbReference type="AlphaFoldDB" id="A0A5B7GQU4"/>
<evidence type="ECO:0000256" key="1">
    <source>
        <dbReference type="SAM" id="SignalP"/>
    </source>
</evidence>
<evidence type="ECO:0008006" key="4">
    <source>
        <dbReference type="Google" id="ProtNLM"/>
    </source>
</evidence>
<accession>A0A5B7GQU4</accession>
<dbReference type="Proteomes" id="UP000324222">
    <property type="component" value="Unassembled WGS sequence"/>
</dbReference>
<name>A0A5B7GQU4_PORTR</name>
<protein>
    <recommendedName>
        <fullName evidence="4">Secreted protein</fullName>
    </recommendedName>
</protein>
<keyword evidence="3" id="KW-1185">Reference proteome</keyword>